<dbReference type="GO" id="GO:0006313">
    <property type="term" value="P:DNA transposition"/>
    <property type="evidence" value="ECO:0007669"/>
    <property type="project" value="InterPro"/>
</dbReference>
<organism evidence="4 5">
    <name type="scientific">Vibrio halioticoli NBRC 102217</name>
    <dbReference type="NCBI Taxonomy" id="1219072"/>
    <lineage>
        <taxon>Bacteria</taxon>
        <taxon>Pseudomonadati</taxon>
        <taxon>Pseudomonadota</taxon>
        <taxon>Gammaproteobacteria</taxon>
        <taxon>Vibrionales</taxon>
        <taxon>Vibrionaceae</taxon>
        <taxon>Vibrio</taxon>
    </lineage>
</organism>
<evidence type="ECO:0000313" key="4">
    <source>
        <dbReference type="EMBL" id="GAD90024.1"/>
    </source>
</evidence>
<dbReference type="PANTHER" id="PTHR35404:SF8">
    <property type="entry name" value="TRANSPOSASE OF TN10"/>
    <property type="match status" value="1"/>
</dbReference>
<name>V5F467_9VIBR</name>
<accession>V5F467</accession>
<keyword evidence="5" id="KW-1185">Reference proteome</keyword>
<dbReference type="Gene3D" id="3.90.350.10">
    <property type="entry name" value="Transposase Inhibitor Protein From Tn5, Chain A, domain 1"/>
    <property type="match status" value="1"/>
</dbReference>
<dbReference type="AlphaFoldDB" id="V5F467"/>
<evidence type="ECO:0000256" key="1">
    <source>
        <dbReference type="SAM" id="MobiDB-lite"/>
    </source>
</evidence>
<dbReference type="GO" id="GO:0004803">
    <property type="term" value="F:transposase activity"/>
    <property type="evidence" value="ECO:0007669"/>
    <property type="project" value="InterPro"/>
</dbReference>
<keyword evidence="2" id="KW-0472">Membrane</keyword>
<sequence>MVVVWRKAKRRKDKTNKGERARRSKKSRACAAREKEPWLLATSLPRKTHSAAKVVKLYSTRMQIEEAFRDLKTGLKMNDGDTRIARRLSVLLLIATIAQYLLYLLGLTVRAAGKQWQHQANSVKHRYVLSNQYIGPRAYKDKRLRLKKADWQSALCMLKRLTEEPHAG</sequence>
<dbReference type="SUPFAM" id="SSF53098">
    <property type="entry name" value="Ribonuclease H-like"/>
    <property type="match status" value="1"/>
</dbReference>
<dbReference type="EMBL" id="BAUJ01000031">
    <property type="protein sequence ID" value="GAD90024.1"/>
    <property type="molecule type" value="Genomic_DNA"/>
</dbReference>
<evidence type="ECO:0000313" key="5">
    <source>
        <dbReference type="Proteomes" id="UP000017800"/>
    </source>
</evidence>
<dbReference type="PANTHER" id="PTHR35404">
    <property type="entry name" value="TRANSPOSASE OF TN10"/>
    <property type="match status" value="1"/>
</dbReference>
<keyword evidence="2" id="KW-1133">Transmembrane helix</keyword>
<comment type="caution">
    <text evidence="4">The sequence shown here is derived from an EMBL/GenBank/DDBJ whole genome shotgun (WGS) entry which is preliminary data.</text>
</comment>
<dbReference type="InterPro" id="IPR012337">
    <property type="entry name" value="RNaseH-like_sf"/>
</dbReference>
<dbReference type="Pfam" id="PF01609">
    <property type="entry name" value="DDE_Tnp_1"/>
    <property type="match status" value="1"/>
</dbReference>
<keyword evidence="2" id="KW-0812">Transmembrane</keyword>
<evidence type="ECO:0000259" key="3">
    <source>
        <dbReference type="Pfam" id="PF01609"/>
    </source>
</evidence>
<proteinExistence type="predicted"/>
<gene>
    <name evidence="4" type="ORF">VHA01S_031_00370</name>
</gene>
<feature type="transmembrane region" description="Helical" evidence="2">
    <location>
        <begin position="90"/>
        <end position="109"/>
    </location>
</feature>
<evidence type="ECO:0000256" key="2">
    <source>
        <dbReference type="SAM" id="Phobius"/>
    </source>
</evidence>
<dbReference type="Proteomes" id="UP000017800">
    <property type="component" value="Unassembled WGS sequence"/>
</dbReference>
<reference evidence="4 5" key="1">
    <citation type="submission" date="2013-11" db="EMBL/GenBank/DDBJ databases">
        <title>Whole genome shotgun sequence of Vibrio halioticoli NBRC 102217.</title>
        <authorList>
            <person name="Isaki S."/>
            <person name="Kimura A."/>
            <person name="Ohji S."/>
            <person name="Hosoyama A."/>
            <person name="Fujita N."/>
            <person name="Hashimoto M."/>
            <person name="Hosoyama Y."/>
            <person name="Yamazoe A."/>
        </authorList>
    </citation>
    <scope>NUCLEOTIDE SEQUENCE [LARGE SCALE GENOMIC DNA]</scope>
    <source>
        <strain evidence="4 5">NBRC 102217</strain>
    </source>
</reference>
<dbReference type="eggNOG" id="COG5421">
    <property type="taxonomic scope" value="Bacteria"/>
</dbReference>
<dbReference type="GO" id="GO:0003677">
    <property type="term" value="F:DNA binding"/>
    <property type="evidence" value="ECO:0007669"/>
    <property type="project" value="InterPro"/>
</dbReference>
<feature type="domain" description="Transposase IS4-like" evidence="3">
    <location>
        <begin position="7"/>
        <end position="98"/>
    </location>
</feature>
<dbReference type="InterPro" id="IPR002559">
    <property type="entry name" value="Transposase_11"/>
</dbReference>
<feature type="region of interest" description="Disordered" evidence="1">
    <location>
        <begin position="1"/>
        <end position="28"/>
    </location>
</feature>
<protein>
    <recommendedName>
        <fullName evidence="3">Transposase IS4-like domain-containing protein</fullName>
    </recommendedName>
</protein>
<feature type="compositionally biased region" description="Basic residues" evidence="1">
    <location>
        <begin position="1"/>
        <end position="14"/>
    </location>
</feature>